<organism evidence="2 3">
    <name type="scientific">Dyadobacter psychrophilus</name>
    <dbReference type="NCBI Taxonomy" id="651661"/>
    <lineage>
        <taxon>Bacteria</taxon>
        <taxon>Pseudomonadati</taxon>
        <taxon>Bacteroidota</taxon>
        <taxon>Cytophagia</taxon>
        <taxon>Cytophagales</taxon>
        <taxon>Spirosomataceae</taxon>
        <taxon>Dyadobacter</taxon>
    </lineage>
</organism>
<gene>
    <name evidence="2" type="ORF">SAMN05660293_00298</name>
</gene>
<feature type="transmembrane region" description="Helical" evidence="1">
    <location>
        <begin position="63"/>
        <end position="84"/>
    </location>
</feature>
<name>A0A1T5BG75_9BACT</name>
<dbReference type="AlphaFoldDB" id="A0A1T5BG75"/>
<keyword evidence="1" id="KW-0472">Membrane</keyword>
<keyword evidence="3" id="KW-1185">Reference proteome</keyword>
<evidence type="ECO:0000313" key="2">
    <source>
        <dbReference type="EMBL" id="SKB45823.1"/>
    </source>
</evidence>
<keyword evidence="1" id="KW-0812">Transmembrane</keyword>
<sequence length="85" mass="9166">MFNMKTLIYACMAINVGAAVFLLFSIFSSGQDSAGKAMVFLPILLLLGCAVASYFLMNNGHETWALVTSGFPVIIIGYLAFISFT</sequence>
<dbReference type="EMBL" id="FUZA01000001">
    <property type="protein sequence ID" value="SKB45823.1"/>
    <property type="molecule type" value="Genomic_DNA"/>
</dbReference>
<proteinExistence type="predicted"/>
<protein>
    <submittedName>
        <fullName evidence="2">Uncharacterized protein</fullName>
    </submittedName>
</protein>
<evidence type="ECO:0000313" key="3">
    <source>
        <dbReference type="Proteomes" id="UP000190897"/>
    </source>
</evidence>
<dbReference type="Proteomes" id="UP000190897">
    <property type="component" value="Unassembled WGS sequence"/>
</dbReference>
<evidence type="ECO:0000256" key="1">
    <source>
        <dbReference type="SAM" id="Phobius"/>
    </source>
</evidence>
<feature type="transmembrane region" description="Helical" evidence="1">
    <location>
        <begin position="6"/>
        <end position="27"/>
    </location>
</feature>
<keyword evidence="1" id="KW-1133">Transmembrane helix</keyword>
<reference evidence="3" key="1">
    <citation type="submission" date="2017-02" db="EMBL/GenBank/DDBJ databases">
        <authorList>
            <person name="Varghese N."/>
            <person name="Submissions S."/>
        </authorList>
    </citation>
    <scope>NUCLEOTIDE SEQUENCE [LARGE SCALE GENOMIC DNA]</scope>
    <source>
        <strain evidence="3">DSM 22270</strain>
    </source>
</reference>
<accession>A0A1T5BG75</accession>
<feature type="transmembrane region" description="Helical" evidence="1">
    <location>
        <begin position="39"/>
        <end position="57"/>
    </location>
</feature>
<dbReference type="STRING" id="651661.SAMN05660293_00298"/>